<dbReference type="AlphaFoldDB" id="A0A0E1W2I1"/>
<dbReference type="EMBL" id="CM000833">
    <property type="protein sequence ID" value="EET03862.1"/>
    <property type="molecule type" value="Genomic_DNA"/>
</dbReference>
<organism evidence="1">
    <name type="scientific">Burkholderia pseudomallei 1710a</name>
    <dbReference type="NCBI Taxonomy" id="320371"/>
    <lineage>
        <taxon>Bacteria</taxon>
        <taxon>Pseudomonadati</taxon>
        <taxon>Pseudomonadota</taxon>
        <taxon>Betaproteobacteria</taxon>
        <taxon>Burkholderiales</taxon>
        <taxon>Burkholderiaceae</taxon>
        <taxon>Burkholderia</taxon>
        <taxon>pseudomallei group</taxon>
    </lineage>
</organism>
<evidence type="ECO:0000313" key="1">
    <source>
        <dbReference type="EMBL" id="EET03862.1"/>
    </source>
</evidence>
<name>A0A0E1W2I1_BURPE</name>
<dbReference type="HOGENOM" id="CLU_3181230_0_0_4"/>
<reference evidence="1" key="1">
    <citation type="submission" date="2009-05" db="EMBL/GenBank/DDBJ databases">
        <authorList>
            <person name="Harkins D.M."/>
            <person name="DeShazer D."/>
            <person name="Woods D.E."/>
            <person name="Brinkac L.M."/>
            <person name="Brown K.A."/>
            <person name="Hung G.C."/>
            <person name="Tuanyok A."/>
            <person name="Zhang B."/>
            <person name="Nierman W.C."/>
        </authorList>
    </citation>
    <scope>NUCLEOTIDE SEQUENCE [LARGE SCALE GENOMIC DNA]</scope>
    <source>
        <strain evidence="1">1710a</strain>
    </source>
</reference>
<accession>A0A0E1W2I1</accession>
<protein>
    <submittedName>
        <fullName evidence="1">Uncharacterized protein</fullName>
    </submittedName>
</protein>
<dbReference type="Proteomes" id="UP000001812">
    <property type="component" value="Chromosome II"/>
</dbReference>
<gene>
    <name evidence="1" type="ORF">BURPS1710A_A1550</name>
</gene>
<sequence length="46" mass="5358">MTARIPSPKRCDADGQYRNANVEHNSLGRFDTRRKNRCAYGLKRHP</sequence>
<proteinExistence type="predicted"/>